<dbReference type="Proteomes" id="UP000824066">
    <property type="component" value="Chromosome"/>
</dbReference>
<reference evidence="1 2" key="1">
    <citation type="journal article" date="2021" name="Microorganisms">
        <title>The Ever-Expanding Pseudomonas Genus: Description of 43 New Species and Partition of the Pseudomonas putida Group.</title>
        <authorList>
            <person name="Girard L."/>
            <person name="Lood C."/>
            <person name="Hofte M."/>
            <person name="Vandamme P."/>
            <person name="Rokni-Zadeh H."/>
            <person name="van Noort V."/>
            <person name="Lavigne R."/>
            <person name="De Mot R."/>
        </authorList>
    </citation>
    <scope>NUCLEOTIDE SEQUENCE [LARGE SCALE GENOMIC DNA]</scope>
    <source>
        <strain evidence="1 2">SWRI17</strain>
    </source>
</reference>
<dbReference type="EMBL" id="CP077080">
    <property type="protein sequence ID" value="QXI54239.1"/>
    <property type="molecule type" value="Genomic_DNA"/>
</dbReference>
<accession>A0ABX8QHA5</accession>
<organism evidence="1 2">
    <name type="scientific">Pseudomonas canavaninivorans</name>
    <dbReference type="NCBI Taxonomy" id="2842348"/>
    <lineage>
        <taxon>Bacteria</taxon>
        <taxon>Pseudomonadati</taxon>
        <taxon>Pseudomonadota</taxon>
        <taxon>Gammaproteobacteria</taxon>
        <taxon>Pseudomonadales</taxon>
        <taxon>Pseudomonadaceae</taxon>
        <taxon>Pseudomonas</taxon>
    </lineage>
</organism>
<gene>
    <name evidence="1" type="ORF">KSS97_04605</name>
</gene>
<proteinExistence type="predicted"/>
<dbReference type="RefSeq" id="WP_217861193.1">
    <property type="nucleotide sequence ID" value="NZ_CP077080.1"/>
</dbReference>
<evidence type="ECO:0000313" key="2">
    <source>
        <dbReference type="Proteomes" id="UP000824066"/>
    </source>
</evidence>
<name>A0ABX8QHA5_PSECO</name>
<sequence length="96" mass="10888">MNGLENHPILKAVIQTDDGSTQEVSVKKILMTSDDHAYVLVDAKGQVRPAQAEVKEDRKVEFLFFSAIWIADNDVWTLDIHTKEQKLRIGKLIRLG</sequence>
<keyword evidence="2" id="KW-1185">Reference proteome</keyword>
<protein>
    <submittedName>
        <fullName evidence="1">Uncharacterized protein</fullName>
    </submittedName>
</protein>
<evidence type="ECO:0000313" key="1">
    <source>
        <dbReference type="EMBL" id="QXI54239.1"/>
    </source>
</evidence>